<dbReference type="SMART" id="SM00228">
    <property type="entry name" value="PDZ"/>
    <property type="match status" value="1"/>
</dbReference>
<dbReference type="PROSITE" id="PS50106">
    <property type="entry name" value="PDZ"/>
    <property type="match status" value="1"/>
</dbReference>
<dbReference type="InterPro" id="IPR051342">
    <property type="entry name" value="PDZ_scaffold"/>
</dbReference>
<dbReference type="OrthoDB" id="6022711at2759"/>
<dbReference type="EMBL" id="JAINUF010000020">
    <property type="protein sequence ID" value="KAJ8336142.1"/>
    <property type="molecule type" value="Genomic_DNA"/>
</dbReference>
<dbReference type="Gene3D" id="2.30.42.10">
    <property type="match status" value="1"/>
</dbReference>
<reference evidence="2" key="1">
    <citation type="journal article" date="2023" name="Science">
        <title>Genome structures resolve the early diversification of teleost fishes.</title>
        <authorList>
            <person name="Parey E."/>
            <person name="Louis A."/>
            <person name="Montfort J."/>
            <person name="Bouchez O."/>
            <person name="Roques C."/>
            <person name="Iampietro C."/>
            <person name="Lluch J."/>
            <person name="Castinel A."/>
            <person name="Donnadieu C."/>
            <person name="Desvignes T."/>
            <person name="Floi Bucao C."/>
            <person name="Jouanno E."/>
            <person name="Wen M."/>
            <person name="Mejri S."/>
            <person name="Dirks R."/>
            <person name="Jansen H."/>
            <person name="Henkel C."/>
            <person name="Chen W.J."/>
            <person name="Zahm M."/>
            <person name="Cabau C."/>
            <person name="Klopp C."/>
            <person name="Thompson A.W."/>
            <person name="Robinson-Rechavi M."/>
            <person name="Braasch I."/>
            <person name="Lecointre G."/>
            <person name="Bobe J."/>
            <person name="Postlethwait J.H."/>
            <person name="Berthelot C."/>
            <person name="Roest Crollius H."/>
            <person name="Guiguen Y."/>
        </authorList>
    </citation>
    <scope>NUCLEOTIDE SEQUENCE</scope>
    <source>
        <strain evidence="2">WJC10195</strain>
    </source>
</reference>
<evidence type="ECO:0000259" key="1">
    <source>
        <dbReference type="PROSITE" id="PS50106"/>
    </source>
</evidence>
<dbReference type="FunFam" id="2.30.42.10:FF:000110">
    <property type="entry name" value="multiple PDZ domain protein isoform X2"/>
    <property type="match status" value="1"/>
</dbReference>
<evidence type="ECO:0000313" key="3">
    <source>
        <dbReference type="Proteomes" id="UP001152622"/>
    </source>
</evidence>
<protein>
    <recommendedName>
        <fullName evidence="1">PDZ domain-containing protein</fullName>
    </recommendedName>
</protein>
<dbReference type="PANTHER" id="PTHR19964:SF97">
    <property type="entry name" value="PDZ DOMAIN-CONTAINING PROTEIN"/>
    <property type="match status" value="1"/>
</dbReference>
<evidence type="ECO:0000313" key="2">
    <source>
        <dbReference type="EMBL" id="KAJ8336142.1"/>
    </source>
</evidence>
<dbReference type="AlphaFoldDB" id="A0A9Q1ECA1"/>
<gene>
    <name evidence="2" type="ORF">SKAU_G00394850</name>
</gene>
<dbReference type="CDD" id="cd06676">
    <property type="entry name" value="PDZ13_MUPP1-like"/>
    <property type="match status" value="1"/>
</dbReference>
<dbReference type="InterPro" id="IPR036034">
    <property type="entry name" value="PDZ_sf"/>
</dbReference>
<dbReference type="SUPFAM" id="SSF50156">
    <property type="entry name" value="PDZ domain-like"/>
    <property type="match status" value="1"/>
</dbReference>
<dbReference type="Proteomes" id="UP001152622">
    <property type="component" value="Chromosome 20"/>
</dbReference>
<name>A0A9Q1ECA1_SYNKA</name>
<dbReference type="PANTHER" id="PTHR19964">
    <property type="entry name" value="MULTIPLE PDZ DOMAIN PROTEIN"/>
    <property type="match status" value="1"/>
</dbReference>
<organism evidence="2 3">
    <name type="scientific">Synaphobranchus kaupii</name>
    <name type="common">Kaup's arrowtooth eel</name>
    <dbReference type="NCBI Taxonomy" id="118154"/>
    <lineage>
        <taxon>Eukaryota</taxon>
        <taxon>Metazoa</taxon>
        <taxon>Chordata</taxon>
        <taxon>Craniata</taxon>
        <taxon>Vertebrata</taxon>
        <taxon>Euteleostomi</taxon>
        <taxon>Actinopterygii</taxon>
        <taxon>Neopterygii</taxon>
        <taxon>Teleostei</taxon>
        <taxon>Anguilliformes</taxon>
        <taxon>Synaphobranchidae</taxon>
        <taxon>Synaphobranchus</taxon>
    </lineage>
</organism>
<keyword evidence="3" id="KW-1185">Reference proteome</keyword>
<sequence>MSQEQAGALLRNTSGGVELQVVSGDDASVTGYPEEELDSHVFHSDLGPTQYERITLDRGSDGLGFSIVGGFGSPHGDLPIYVKSVFGKGAASKDGRLQRGDQIVAVDGVSLGGVTHHEAVEMLKRTRGSVSLTVLSHARDFSV</sequence>
<accession>A0A9Q1ECA1</accession>
<comment type="caution">
    <text evidence="2">The sequence shown here is derived from an EMBL/GenBank/DDBJ whole genome shotgun (WGS) entry which is preliminary data.</text>
</comment>
<proteinExistence type="predicted"/>
<feature type="domain" description="PDZ" evidence="1">
    <location>
        <begin position="53"/>
        <end position="138"/>
    </location>
</feature>
<dbReference type="InterPro" id="IPR001478">
    <property type="entry name" value="PDZ"/>
</dbReference>
<dbReference type="Pfam" id="PF00595">
    <property type="entry name" value="PDZ"/>
    <property type="match status" value="1"/>
</dbReference>